<dbReference type="InterPro" id="IPR000792">
    <property type="entry name" value="Tscrpt_reg_LuxR_C"/>
</dbReference>
<dbReference type="PROSITE" id="PS50043">
    <property type="entry name" value="HTH_LUXR_2"/>
    <property type="match status" value="1"/>
</dbReference>
<comment type="caution">
    <text evidence="5">The sequence shown here is derived from an EMBL/GenBank/DDBJ whole genome shotgun (WGS) entry which is preliminary data.</text>
</comment>
<evidence type="ECO:0000313" key="5">
    <source>
        <dbReference type="EMBL" id="TVU81833.1"/>
    </source>
</evidence>
<dbReference type="EMBL" id="VNFF01000015">
    <property type="protein sequence ID" value="TVU81833.1"/>
    <property type="molecule type" value="Genomic_DNA"/>
</dbReference>
<evidence type="ECO:0000256" key="1">
    <source>
        <dbReference type="ARBA" id="ARBA00023015"/>
    </source>
</evidence>
<dbReference type="RefSeq" id="WP_145240275.1">
    <property type="nucleotide sequence ID" value="NZ_VNFF01000015.1"/>
</dbReference>
<evidence type="ECO:0000256" key="2">
    <source>
        <dbReference type="ARBA" id="ARBA00023125"/>
    </source>
</evidence>
<dbReference type="PRINTS" id="PR00038">
    <property type="entry name" value="HTHLUXR"/>
</dbReference>
<dbReference type="InterPro" id="IPR036388">
    <property type="entry name" value="WH-like_DNA-bd_sf"/>
</dbReference>
<dbReference type="CDD" id="cd06170">
    <property type="entry name" value="LuxR_C_like"/>
    <property type="match status" value="1"/>
</dbReference>
<dbReference type="SUPFAM" id="SSF46894">
    <property type="entry name" value="C-terminal effector domain of the bipartite response regulators"/>
    <property type="match status" value="1"/>
</dbReference>
<dbReference type="PANTHER" id="PTHR44688:SF16">
    <property type="entry name" value="DNA-BINDING TRANSCRIPTIONAL ACTIVATOR DEVR_DOSR"/>
    <property type="match status" value="1"/>
</dbReference>
<evidence type="ECO:0000259" key="4">
    <source>
        <dbReference type="PROSITE" id="PS50043"/>
    </source>
</evidence>
<dbReference type="Gene3D" id="1.10.10.10">
    <property type="entry name" value="Winged helix-like DNA-binding domain superfamily/Winged helix DNA-binding domain"/>
    <property type="match status" value="1"/>
</dbReference>
<feature type="domain" description="HTH luxR-type" evidence="4">
    <location>
        <begin position="302"/>
        <end position="361"/>
    </location>
</feature>
<keyword evidence="6" id="KW-1185">Reference proteome</keyword>
<keyword evidence="1" id="KW-0805">Transcription regulation</keyword>
<name>A0ABY3FAZ4_9GAMM</name>
<gene>
    <name evidence="5" type="ORF">FQP85_15420</name>
</gene>
<dbReference type="PROSITE" id="PS00622">
    <property type="entry name" value="HTH_LUXR_1"/>
    <property type="match status" value="1"/>
</dbReference>
<keyword evidence="3" id="KW-0804">Transcription</keyword>
<sequence>MHTVMLFGVKLVPCFNGAVILHLVKRCNVIFKKEFALSEYEISLWLKSLFTASQDKGIGEFKEYCFKHLQSVIQFDSGLWTTRSDMFNKVNVHWVDDSFLFNQPDAFMENYFSIASTADTPDLLNVYLINHPNQFIDLWQVVSVDEWQRSVYYSEHCKQYGVENALAALVSKSENTSVSHAISIYRSDFALKFTAQERELITFLLPFLLQAFRLNLLYSFIPNSSVRVVRGVVDRFGTIIEAQDQFISIMTHCDVLDDGVLKLESHGGITTSSGFWVDRYLIQIEHEKGLFFIKITLPLVEELLSPKEIEVSKLLLNGLSNKDIANYLCRSPNTVKNQVNSILQKLNVNTREAAVLALMEWMV</sequence>
<reference evidence="5 6" key="1">
    <citation type="submission" date="2019-07" db="EMBL/GenBank/DDBJ databases">
        <title>Diversity of Bacteria from Kongsfjorden, Arctic.</title>
        <authorList>
            <person name="Yu Y."/>
        </authorList>
    </citation>
    <scope>NUCLEOTIDE SEQUENCE [LARGE SCALE GENOMIC DNA]</scope>
    <source>
        <strain evidence="5 6">SM1927</strain>
    </source>
</reference>
<accession>A0ABY3FAZ4</accession>
<evidence type="ECO:0000256" key="3">
    <source>
        <dbReference type="ARBA" id="ARBA00023163"/>
    </source>
</evidence>
<evidence type="ECO:0000313" key="6">
    <source>
        <dbReference type="Proteomes" id="UP000317938"/>
    </source>
</evidence>
<dbReference type="SMART" id="SM00421">
    <property type="entry name" value="HTH_LUXR"/>
    <property type="match status" value="1"/>
</dbReference>
<dbReference type="Pfam" id="PF00196">
    <property type="entry name" value="GerE"/>
    <property type="match status" value="1"/>
</dbReference>
<organism evidence="5 6">
    <name type="scientific">Pseudoalteromonas neustonica</name>
    <dbReference type="NCBI Taxonomy" id="1840331"/>
    <lineage>
        <taxon>Bacteria</taxon>
        <taxon>Pseudomonadati</taxon>
        <taxon>Pseudomonadota</taxon>
        <taxon>Gammaproteobacteria</taxon>
        <taxon>Alteromonadales</taxon>
        <taxon>Pseudoalteromonadaceae</taxon>
        <taxon>Pseudoalteromonas</taxon>
    </lineage>
</organism>
<keyword evidence="2" id="KW-0238">DNA-binding</keyword>
<protein>
    <submittedName>
        <fullName evidence="5">Response regulator transcription factor</fullName>
    </submittedName>
</protein>
<dbReference type="Proteomes" id="UP000317938">
    <property type="component" value="Unassembled WGS sequence"/>
</dbReference>
<dbReference type="PANTHER" id="PTHR44688">
    <property type="entry name" value="DNA-BINDING TRANSCRIPTIONAL ACTIVATOR DEVR_DOSR"/>
    <property type="match status" value="1"/>
</dbReference>
<proteinExistence type="predicted"/>
<dbReference type="InterPro" id="IPR016032">
    <property type="entry name" value="Sig_transdc_resp-reg_C-effctor"/>
</dbReference>